<feature type="compositionally biased region" description="Low complexity" evidence="1">
    <location>
        <begin position="426"/>
        <end position="439"/>
    </location>
</feature>
<protein>
    <submittedName>
        <fullName evidence="3">Uncharacterized protein</fullName>
    </submittedName>
</protein>
<accession>A0A8H4VI95</accession>
<dbReference type="EMBL" id="JAACJL010000058">
    <property type="protein sequence ID" value="KAF4610423.1"/>
    <property type="molecule type" value="Genomic_DNA"/>
</dbReference>
<feature type="region of interest" description="Disordered" evidence="1">
    <location>
        <begin position="67"/>
        <end position="93"/>
    </location>
</feature>
<keyword evidence="4" id="KW-1185">Reference proteome</keyword>
<feature type="compositionally biased region" description="Polar residues" evidence="1">
    <location>
        <begin position="378"/>
        <end position="387"/>
    </location>
</feature>
<keyword evidence="2" id="KW-0732">Signal</keyword>
<dbReference type="AlphaFoldDB" id="A0A8H4VI95"/>
<feature type="chain" id="PRO_5034092639" evidence="2">
    <location>
        <begin position="23"/>
        <end position="462"/>
    </location>
</feature>
<evidence type="ECO:0000256" key="1">
    <source>
        <dbReference type="SAM" id="MobiDB-lite"/>
    </source>
</evidence>
<feature type="compositionally biased region" description="Low complexity" evidence="1">
    <location>
        <begin position="361"/>
        <end position="375"/>
    </location>
</feature>
<evidence type="ECO:0000313" key="4">
    <source>
        <dbReference type="Proteomes" id="UP000521872"/>
    </source>
</evidence>
<organism evidence="3 4">
    <name type="scientific">Agrocybe pediades</name>
    <dbReference type="NCBI Taxonomy" id="84607"/>
    <lineage>
        <taxon>Eukaryota</taxon>
        <taxon>Fungi</taxon>
        <taxon>Dikarya</taxon>
        <taxon>Basidiomycota</taxon>
        <taxon>Agaricomycotina</taxon>
        <taxon>Agaricomycetes</taxon>
        <taxon>Agaricomycetidae</taxon>
        <taxon>Agaricales</taxon>
        <taxon>Agaricineae</taxon>
        <taxon>Strophariaceae</taxon>
        <taxon>Agrocybe</taxon>
    </lineage>
</organism>
<sequence>MHLGSFTSFFCALSLISTLVLAAPSSPRQGENKQPQAPASQPALPAQFSEIHPAEGDVVGVRVGKLEQAKRPGKKSTQHSVPHPGVVVGVPPPLESSTEYKVAMISKNHPHNPPQSPIEEFKKVDNAGIYGNVALTARPVERKHLRPWKSTSGRPVSPLQDESYKKLKTAIEKHKGWVPSRTPSPDPADTSKSPTSGENTHASSSKHPQSSTGHGVNAPVTHPNVKPPSSQRVHHGMQKLTISTSGGHSITTHHSSSASSSSHSAFHRPGTSSSSHGHSTPNTPHMHMPASVGMHRFPSSQHGGPRQQTHPHVQAPGYLHQQPPHRQPPSSAVQHAQHAFNQPPHRPQTPSHFQTTHHHAPPGQQQHRPQTPQHHPSTHLSSHSGPSQHPAHAAHTVYGPSQPRRPASPTGGGRDPHRPKSPPVSRPASPGSRPWSSRPKSPKHPGPGGSHSASHRPPRTGK</sequence>
<gene>
    <name evidence="3" type="ORF">D9613_007031</name>
</gene>
<feature type="compositionally biased region" description="Polar residues" evidence="1">
    <location>
        <begin position="298"/>
        <end position="311"/>
    </location>
</feature>
<feature type="compositionally biased region" description="Basic residues" evidence="1">
    <location>
        <begin position="453"/>
        <end position="462"/>
    </location>
</feature>
<feature type="compositionally biased region" description="Polar residues" evidence="1">
    <location>
        <begin position="190"/>
        <end position="214"/>
    </location>
</feature>
<comment type="caution">
    <text evidence="3">The sequence shown here is derived from an EMBL/GenBank/DDBJ whole genome shotgun (WGS) entry which is preliminary data.</text>
</comment>
<feature type="compositionally biased region" description="Low complexity" evidence="1">
    <location>
        <begin position="241"/>
        <end position="285"/>
    </location>
</feature>
<name>A0A8H4VI95_9AGAR</name>
<evidence type="ECO:0000313" key="3">
    <source>
        <dbReference type="EMBL" id="KAF4610423.1"/>
    </source>
</evidence>
<proteinExistence type="predicted"/>
<feature type="region of interest" description="Disordered" evidence="1">
    <location>
        <begin position="173"/>
        <end position="462"/>
    </location>
</feature>
<evidence type="ECO:0000256" key="2">
    <source>
        <dbReference type="SAM" id="SignalP"/>
    </source>
</evidence>
<feature type="signal peptide" evidence="2">
    <location>
        <begin position="1"/>
        <end position="22"/>
    </location>
</feature>
<feature type="compositionally biased region" description="Low complexity" evidence="1">
    <location>
        <begin position="34"/>
        <end position="47"/>
    </location>
</feature>
<reference evidence="3 4" key="1">
    <citation type="submission" date="2019-12" db="EMBL/GenBank/DDBJ databases">
        <authorList>
            <person name="Floudas D."/>
            <person name="Bentzer J."/>
            <person name="Ahren D."/>
            <person name="Johansson T."/>
            <person name="Persson P."/>
            <person name="Tunlid A."/>
        </authorList>
    </citation>
    <scope>NUCLEOTIDE SEQUENCE [LARGE SCALE GENOMIC DNA]</scope>
    <source>
        <strain evidence="3 4">CBS 102.39</strain>
    </source>
</reference>
<dbReference type="Proteomes" id="UP000521872">
    <property type="component" value="Unassembled WGS sequence"/>
</dbReference>
<feature type="region of interest" description="Disordered" evidence="1">
    <location>
        <begin position="25"/>
        <end position="51"/>
    </location>
</feature>